<dbReference type="PANTHER" id="PTHR48055:SF2">
    <property type="entry name" value="RECEPTOR-LIKE PROTEIN KINASE 7"/>
    <property type="match status" value="1"/>
</dbReference>
<feature type="domain" description="Serine-threonine/tyrosine-protein kinase catalytic" evidence="3">
    <location>
        <begin position="31"/>
        <end position="129"/>
    </location>
</feature>
<dbReference type="AlphaFoldDB" id="A0A9Q0GF61"/>
<dbReference type="OrthoDB" id="1681843at2759"/>
<dbReference type="Proteomes" id="UP001141552">
    <property type="component" value="Unassembled WGS sequence"/>
</dbReference>
<dbReference type="EMBL" id="JAKUCV010001217">
    <property type="protein sequence ID" value="KAJ4847266.1"/>
    <property type="molecule type" value="Genomic_DNA"/>
</dbReference>
<dbReference type="GO" id="GO:0016020">
    <property type="term" value="C:membrane"/>
    <property type="evidence" value="ECO:0007669"/>
    <property type="project" value="TreeGrafter"/>
</dbReference>
<dbReference type="InterPro" id="IPR011009">
    <property type="entry name" value="Kinase-like_dom_sf"/>
</dbReference>
<gene>
    <name evidence="4" type="ORF">Tsubulata_035595</name>
</gene>
<sequence>MLRASVGVSLFSITLSVSTTTNFFLHNTIAEYAYTLKVDEKSDVYSFGIVLLELVTGRRPVGDFGEGVDIVQWSKRATNNRREDVMHIIDPRLTMVPKDEAIHLFFIAMLRCQENSIERPTMREVVQMLSEFPRHSPDQYQSPSSSITKQQVQPKSNEKKDRTEHLNKIF</sequence>
<dbReference type="SUPFAM" id="SSF56112">
    <property type="entry name" value="Protein kinase-like (PK-like)"/>
    <property type="match status" value="1"/>
</dbReference>
<proteinExistence type="predicted"/>
<evidence type="ECO:0000313" key="4">
    <source>
        <dbReference type="EMBL" id="KAJ4847266.1"/>
    </source>
</evidence>
<accession>A0A9Q0GF61</accession>
<feature type="compositionally biased region" description="Basic and acidic residues" evidence="1">
    <location>
        <begin position="156"/>
        <end position="170"/>
    </location>
</feature>
<feature type="region of interest" description="Disordered" evidence="1">
    <location>
        <begin position="134"/>
        <end position="170"/>
    </location>
</feature>
<keyword evidence="5" id="KW-1185">Reference proteome</keyword>
<evidence type="ECO:0000259" key="3">
    <source>
        <dbReference type="Pfam" id="PF07714"/>
    </source>
</evidence>
<comment type="caution">
    <text evidence="4">The sequence shown here is derived from an EMBL/GenBank/DDBJ whole genome shotgun (WGS) entry which is preliminary data.</text>
</comment>
<dbReference type="GO" id="GO:0004672">
    <property type="term" value="F:protein kinase activity"/>
    <property type="evidence" value="ECO:0007669"/>
    <property type="project" value="InterPro"/>
</dbReference>
<evidence type="ECO:0000313" key="5">
    <source>
        <dbReference type="Proteomes" id="UP001141552"/>
    </source>
</evidence>
<reference evidence="4" key="2">
    <citation type="journal article" date="2023" name="Plants (Basel)">
        <title>Annotation of the Turnera subulata (Passifloraceae) Draft Genome Reveals the S-Locus Evolved after the Divergence of Turneroideae from Passifloroideae in a Stepwise Manner.</title>
        <authorList>
            <person name="Henning P.M."/>
            <person name="Roalson E.H."/>
            <person name="Mir W."/>
            <person name="McCubbin A.G."/>
            <person name="Shore J.S."/>
        </authorList>
    </citation>
    <scope>NUCLEOTIDE SEQUENCE</scope>
    <source>
        <strain evidence="4">F60SS</strain>
    </source>
</reference>
<dbReference type="InterPro" id="IPR001245">
    <property type="entry name" value="Ser-Thr/Tyr_kinase_cat_dom"/>
</dbReference>
<dbReference type="Gene3D" id="1.10.510.10">
    <property type="entry name" value="Transferase(Phosphotransferase) domain 1"/>
    <property type="match status" value="1"/>
</dbReference>
<evidence type="ECO:0000256" key="2">
    <source>
        <dbReference type="SAM" id="SignalP"/>
    </source>
</evidence>
<keyword evidence="2" id="KW-0732">Signal</keyword>
<dbReference type="Pfam" id="PF07714">
    <property type="entry name" value="PK_Tyr_Ser-Thr"/>
    <property type="match status" value="1"/>
</dbReference>
<protein>
    <recommendedName>
        <fullName evidence="3">Serine-threonine/tyrosine-protein kinase catalytic domain-containing protein</fullName>
    </recommendedName>
</protein>
<organism evidence="4 5">
    <name type="scientific">Turnera subulata</name>
    <dbReference type="NCBI Taxonomy" id="218843"/>
    <lineage>
        <taxon>Eukaryota</taxon>
        <taxon>Viridiplantae</taxon>
        <taxon>Streptophyta</taxon>
        <taxon>Embryophyta</taxon>
        <taxon>Tracheophyta</taxon>
        <taxon>Spermatophyta</taxon>
        <taxon>Magnoliopsida</taxon>
        <taxon>eudicotyledons</taxon>
        <taxon>Gunneridae</taxon>
        <taxon>Pentapetalae</taxon>
        <taxon>rosids</taxon>
        <taxon>fabids</taxon>
        <taxon>Malpighiales</taxon>
        <taxon>Passifloraceae</taxon>
        <taxon>Turnera</taxon>
    </lineage>
</organism>
<evidence type="ECO:0000256" key="1">
    <source>
        <dbReference type="SAM" id="MobiDB-lite"/>
    </source>
</evidence>
<dbReference type="PANTHER" id="PTHR48055">
    <property type="entry name" value="LEUCINE-RICH REPEAT RECEPTOR PROTEIN KINASE EMS1"/>
    <property type="match status" value="1"/>
</dbReference>
<feature type="chain" id="PRO_5040199079" description="Serine-threonine/tyrosine-protein kinase catalytic domain-containing protein" evidence="2">
    <location>
        <begin position="17"/>
        <end position="170"/>
    </location>
</feature>
<feature type="compositionally biased region" description="Polar residues" evidence="1">
    <location>
        <begin position="138"/>
        <end position="155"/>
    </location>
</feature>
<reference evidence="4" key="1">
    <citation type="submission" date="2022-02" db="EMBL/GenBank/DDBJ databases">
        <authorList>
            <person name="Henning P.M."/>
            <person name="McCubbin A.G."/>
            <person name="Shore J.S."/>
        </authorList>
    </citation>
    <scope>NUCLEOTIDE SEQUENCE</scope>
    <source>
        <strain evidence="4">F60SS</strain>
        <tissue evidence="4">Leaves</tissue>
    </source>
</reference>
<feature type="signal peptide" evidence="2">
    <location>
        <begin position="1"/>
        <end position="16"/>
    </location>
</feature>
<dbReference type="InterPro" id="IPR051564">
    <property type="entry name" value="LRR_receptor-like_kinase"/>
</dbReference>
<name>A0A9Q0GF61_9ROSI</name>